<name>A0A7S3P3D9_9STRA</name>
<protein>
    <submittedName>
        <fullName evidence="1">Uncharacterized protein</fullName>
    </submittedName>
</protein>
<organism evidence="1">
    <name type="scientific">Amphora coffeiformis</name>
    <dbReference type="NCBI Taxonomy" id="265554"/>
    <lineage>
        <taxon>Eukaryota</taxon>
        <taxon>Sar</taxon>
        <taxon>Stramenopiles</taxon>
        <taxon>Ochrophyta</taxon>
        <taxon>Bacillariophyta</taxon>
        <taxon>Bacillariophyceae</taxon>
        <taxon>Bacillariophycidae</taxon>
        <taxon>Thalassiophysales</taxon>
        <taxon>Catenulaceae</taxon>
        <taxon>Amphora</taxon>
    </lineage>
</organism>
<reference evidence="1" key="1">
    <citation type="submission" date="2021-01" db="EMBL/GenBank/DDBJ databases">
        <authorList>
            <person name="Corre E."/>
            <person name="Pelletier E."/>
            <person name="Niang G."/>
            <person name="Scheremetjew M."/>
            <person name="Finn R."/>
            <person name="Kale V."/>
            <person name="Holt S."/>
            <person name="Cochrane G."/>
            <person name="Meng A."/>
            <person name="Brown T."/>
            <person name="Cohen L."/>
        </authorList>
    </citation>
    <scope>NUCLEOTIDE SEQUENCE</scope>
    <source>
        <strain evidence="1">CCMP127</strain>
    </source>
</reference>
<proteinExistence type="predicted"/>
<gene>
    <name evidence="1" type="ORF">ACOF00016_LOCUS421</name>
</gene>
<accession>A0A7S3P3D9</accession>
<dbReference type="EMBL" id="HBIM01000480">
    <property type="protein sequence ID" value="CAE0402126.1"/>
    <property type="molecule type" value="Transcribed_RNA"/>
</dbReference>
<dbReference type="AlphaFoldDB" id="A0A7S3P3D9"/>
<evidence type="ECO:0000313" key="1">
    <source>
        <dbReference type="EMBL" id="CAE0402126.1"/>
    </source>
</evidence>
<sequence length="265" mass="29705">MLLYVALTHNNSSACISFYLFRCVLLVCFPSASRNHTMSTVAMASTAQLLREGFVSLQNIKCGVALRSFQQCMMLSSQSVPAQAVSSHIPQDANTVNKSPIQAYPLELPRLNENISPHNVFLVFDRVFLPRQDGLLLQEIIPTICIYNIALTHHIRAMTCAHNSTLCFKRAQHFYRLVLQAAQVCMDMEDPDDPVVPIVLATLNNVGHIHCHFAQTNEMKTILESTCRLLPFIAGRQDMSQQDHIFFYSCKWLASQYTLQGAAAA</sequence>